<evidence type="ECO:0000313" key="3">
    <source>
        <dbReference type="Proteomes" id="UP001187471"/>
    </source>
</evidence>
<reference evidence="2" key="1">
    <citation type="submission" date="2022-12" db="EMBL/GenBank/DDBJ databases">
        <title>Draft genome assemblies for two species of Escallonia (Escalloniales).</title>
        <authorList>
            <person name="Chanderbali A."/>
            <person name="Dervinis C."/>
            <person name="Anghel I."/>
            <person name="Soltis D."/>
            <person name="Soltis P."/>
            <person name="Zapata F."/>
        </authorList>
    </citation>
    <scope>NUCLEOTIDE SEQUENCE</scope>
    <source>
        <strain evidence="2">UCBG92.1500</strain>
        <tissue evidence="2">Leaf</tissue>
    </source>
</reference>
<organism evidence="2 3">
    <name type="scientific">Escallonia rubra</name>
    <dbReference type="NCBI Taxonomy" id="112253"/>
    <lineage>
        <taxon>Eukaryota</taxon>
        <taxon>Viridiplantae</taxon>
        <taxon>Streptophyta</taxon>
        <taxon>Embryophyta</taxon>
        <taxon>Tracheophyta</taxon>
        <taxon>Spermatophyta</taxon>
        <taxon>Magnoliopsida</taxon>
        <taxon>eudicotyledons</taxon>
        <taxon>Gunneridae</taxon>
        <taxon>Pentapetalae</taxon>
        <taxon>asterids</taxon>
        <taxon>campanulids</taxon>
        <taxon>Escalloniales</taxon>
        <taxon>Escalloniaceae</taxon>
        <taxon>Escallonia</taxon>
    </lineage>
</organism>
<dbReference type="EMBL" id="JAVXUO010001871">
    <property type="protein sequence ID" value="KAK2978458.1"/>
    <property type="molecule type" value="Genomic_DNA"/>
</dbReference>
<gene>
    <name evidence="2" type="ORF">RJ640_023716</name>
</gene>
<proteinExistence type="predicted"/>
<keyword evidence="3" id="KW-1185">Reference proteome</keyword>
<comment type="caution">
    <text evidence="2">The sequence shown here is derived from an EMBL/GenBank/DDBJ whole genome shotgun (WGS) entry which is preliminary data.</text>
</comment>
<sequence>MFVPVIRMEIIRMVLGFAAQQRLFVYQLDVQSTLLNAQVEEKIFNNENFTRRQIFPFSKSNLAPVTIQCPGVSSGPLQICDMSTNFKSFCVCTGTGGPAG</sequence>
<feature type="domain" description="Reverse transcriptase Ty1/copia-type" evidence="1">
    <location>
        <begin position="2"/>
        <end position="45"/>
    </location>
</feature>
<dbReference type="AlphaFoldDB" id="A0AA88R3H6"/>
<accession>A0AA88R3H6</accession>
<evidence type="ECO:0000259" key="1">
    <source>
        <dbReference type="Pfam" id="PF07727"/>
    </source>
</evidence>
<dbReference type="InterPro" id="IPR013103">
    <property type="entry name" value="RVT_2"/>
</dbReference>
<dbReference type="Proteomes" id="UP001187471">
    <property type="component" value="Unassembled WGS sequence"/>
</dbReference>
<dbReference type="Pfam" id="PF07727">
    <property type="entry name" value="RVT_2"/>
    <property type="match status" value="1"/>
</dbReference>
<evidence type="ECO:0000313" key="2">
    <source>
        <dbReference type="EMBL" id="KAK2978458.1"/>
    </source>
</evidence>
<protein>
    <recommendedName>
        <fullName evidence="1">Reverse transcriptase Ty1/copia-type domain-containing protein</fullName>
    </recommendedName>
</protein>
<name>A0AA88R3H6_9ASTE</name>